<dbReference type="AlphaFoldDB" id="A0A428STU1"/>
<dbReference type="Proteomes" id="UP000287144">
    <property type="component" value="Unassembled WGS sequence"/>
</dbReference>
<keyword evidence="2" id="KW-1185">Reference proteome</keyword>
<name>A0A428STU1_9HYPO</name>
<accession>A0A428STU1</accession>
<dbReference type="EMBL" id="NKCK01000188">
    <property type="protein sequence ID" value="RSL93219.1"/>
    <property type="molecule type" value="Genomic_DNA"/>
</dbReference>
<reference evidence="1 2" key="1">
    <citation type="submission" date="2017-06" db="EMBL/GenBank/DDBJ databases">
        <title>Comparative genomic analysis of Ambrosia Fusariam Clade fungi.</title>
        <authorList>
            <person name="Stajich J.E."/>
            <person name="Carrillo J."/>
            <person name="Kijimoto T."/>
            <person name="Eskalen A."/>
            <person name="O'Donnell K."/>
            <person name="Kasson M."/>
        </authorList>
    </citation>
    <scope>NUCLEOTIDE SEQUENCE [LARGE SCALE GENOMIC DNA]</scope>
    <source>
        <strain evidence="1 2">NRRL62579</strain>
    </source>
</reference>
<gene>
    <name evidence="1" type="ORF">CEP52_013372</name>
</gene>
<evidence type="ECO:0008006" key="3">
    <source>
        <dbReference type="Google" id="ProtNLM"/>
    </source>
</evidence>
<proteinExistence type="predicted"/>
<comment type="caution">
    <text evidence="1">The sequence shown here is derived from an EMBL/GenBank/DDBJ whole genome shotgun (WGS) entry which is preliminary data.</text>
</comment>
<sequence length="221" mass="25660">MLTLHNNRLLSDPNIVYDEADCRGNIAAKTLLRTVSERYIKRAQRNGPFLLQFTDLHASNIFVGEAWNVTCLLDLEWVCALPSEMLAVPYWFTGYKANWPKGDRLEEFNTIRYEFIRILDVKERKVGAKHRTSLSVVMEGMWDSKGVWFWYYIESVNAMYYLVADRLCPQYGESLSPKVEMTLSSFWCVDSESAVQGKVDELEIYQKDLRRVFCEDEPGGP</sequence>
<protein>
    <recommendedName>
        <fullName evidence="3">Aminoglycoside phosphotransferase domain-containing protein</fullName>
    </recommendedName>
</protein>
<evidence type="ECO:0000313" key="1">
    <source>
        <dbReference type="EMBL" id="RSL93219.1"/>
    </source>
</evidence>
<organism evidence="1 2">
    <name type="scientific">Fusarium oligoseptatum</name>
    <dbReference type="NCBI Taxonomy" id="2604345"/>
    <lineage>
        <taxon>Eukaryota</taxon>
        <taxon>Fungi</taxon>
        <taxon>Dikarya</taxon>
        <taxon>Ascomycota</taxon>
        <taxon>Pezizomycotina</taxon>
        <taxon>Sordariomycetes</taxon>
        <taxon>Hypocreomycetidae</taxon>
        <taxon>Hypocreales</taxon>
        <taxon>Nectriaceae</taxon>
        <taxon>Fusarium</taxon>
        <taxon>Fusarium solani species complex</taxon>
    </lineage>
</organism>
<evidence type="ECO:0000313" key="2">
    <source>
        <dbReference type="Proteomes" id="UP000287144"/>
    </source>
</evidence>
<dbReference type="STRING" id="1325735.A0A428STU1"/>